<feature type="transmembrane region" description="Helical" evidence="6">
    <location>
        <begin position="625"/>
        <end position="643"/>
    </location>
</feature>
<feature type="transmembrane region" description="Helical" evidence="6">
    <location>
        <begin position="582"/>
        <end position="604"/>
    </location>
</feature>
<protein>
    <submittedName>
        <fullName evidence="8">MMPL family transporter</fullName>
    </submittedName>
</protein>
<dbReference type="Proteomes" id="UP001158045">
    <property type="component" value="Unassembled WGS sequence"/>
</dbReference>
<feature type="transmembrane region" description="Helical" evidence="6">
    <location>
        <begin position="527"/>
        <end position="544"/>
    </location>
</feature>
<evidence type="ECO:0000313" key="8">
    <source>
        <dbReference type="EMBL" id="MDH8678857.1"/>
    </source>
</evidence>
<dbReference type="PROSITE" id="PS50156">
    <property type="entry name" value="SSD"/>
    <property type="match status" value="1"/>
</dbReference>
<sequence length="679" mass="75860">MKRYIDIIYKFQKPFLLLFVLINLIALYGVFHLNIETNFDIFKIENSEYQQHMDTLQSEFPTSDQMIIMIKDITQSRDQISSFENYVAQLPHINYVKGIQDASPLPFPIEIEELSSIKMVSGVEYGIITIFPNSDFGFSDLKDIESQLEENGLTYYMSGNQYMQNKIFDYLLYILLLIPPAALFILFNIFRVQMKSVRGTILSILPAGIAALWTLGFAGMLGNSISILTVLAPIFTIIIGSADGLHFISHVQEHLEDGYSMKDSLSSSLKMIGIPMVITTITSVAGFISLMFMNTKAIYDLAIFSSIGITFAGIATWFIVPLINSFEKLDITKKKGGFSFNINFKLFWGIPSLAITAFLLVISVIFIPKISTEFNQLMMYKENTEVAKSFKEIMSVNGGTIPLFALIENGGNPLDTLVSDEINAFTNELENNKHISKVISINGITEMIKDKLPIGATIDMNMLSQSEIYKELVSEHYSKIIIFPVDLSNATIESIDAIAKNYKGINLAGTQLTMYELNQNMITGQKISLVIAFIMVFASLLLSLKRILPSIIAMVPILVTTVFLFAFLGMSGISLNLFTTTLFSITIGVGIDYAIHFTSIFRGYKKEGLTSEQSVEKAYGFSSRPIIANALGFSIGLSVLMLSPLKVHYYISALMWISMILSSFLSLSLLPTLLKYTRK</sequence>
<dbReference type="InterPro" id="IPR000731">
    <property type="entry name" value="SSD"/>
</dbReference>
<comment type="caution">
    <text evidence="8">The sequence shown here is derived from an EMBL/GenBank/DDBJ whole genome shotgun (WGS) entry which is preliminary data.</text>
</comment>
<evidence type="ECO:0000256" key="1">
    <source>
        <dbReference type="ARBA" id="ARBA00004651"/>
    </source>
</evidence>
<keyword evidence="4 6" id="KW-1133">Transmembrane helix</keyword>
<evidence type="ECO:0000256" key="6">
    <source>
        <dbReference type="SAM" id="Phobius"/>
    </source>
</evidence>
<feature type="transmembrane region" description="Helical" evidence="6">
    <location>
        <begin position="649"/>
        <end position="674"/>
    </location>
</feature>
<comment type="subcellular location">
    <subcellularLocation>
        <location evidence="1">Cell membrane</location>
        <topology evidence="1">Multi-pass membrane protein</topology>
    </subcellularLocation>
</comment>
<keyword evidence="3 6" id="KW-0812">Transmembrane</keyword>
<evidence type="ECO:0000256" key="5">
    <source>
        <dbReference type="ARBA" id="ARBA00023136"/>
    </source>
</evidence>
<reference evidence="8 9" key="1">
    <citation type="submission" date="2023-04" db="EMBL/GenBank/DDBJ databases">
        <title>Fusibacter bizertensis strain WBS, isolated from littoral bottom sediments of the Arctic seas - biochemical and genomic analysis.</title>
        <authorList>
            <person name="Brioukhanov A.L."/>
        </authorList>
    </citation>
    <scope>NUCLEOTIDE SEQUENCE [LARGE SCALE GENOMIC DNA]</scope>
    <source>
        <strain evidence="8 9">WBS</strain>
    </source>
</reference>
<name>A0ABT6NEN9_9FIRM</name>
<feature type="transmembrane region" description="Helical" evidence="6">
    <location>
        <begin position="202"/>
        <end position="221"/>
    </location>
</feature>
<dbReference type="InterPro" id="IPR050545">
    <property type="entry name" value="Mycobact_MmpL"/>
</dbReference>
<dbReference type="Pfam" id="PF03176">
    <property type="entry name" value="MMPL"/>
    <property type="match status" value="2"/>
</dbReference>
<feature type="domain" description="SSD" evidence="7">
    <location>
        <begin position="201"/>
        <end position="326"/>
    </location>
</feature>
<feature type="transmembrane region" description="Helical" evidence="6">
    <location>
        <begin position="269"/>
        <end position="292"/>
    </location>
</feature>
<dbReference type="PANTHER" id="PTHR33406">
    <property type="entry name" value="MEMBRANE PROTEIN MJ1562-RELATED"/>
    <property type="match status" value="1"/>
</dbReference>
<accession>A0ABT6NEN9</accession>
<evidence type="ECO:0000256" key="3">
    <source>
        <dbReference type="ARBA" id="ARBA00022692"/>
    </source>
</evidence>
<gene>
    <name evidence="8" type="ORF">QE109_11895</name>
</gene>
<feature type="transmembrane region" description="Helical" evidence="6">
    <location>
        <begin position="551"/>
        <end position="570"/>
    </location>
</feature>
<organism evidence="8 9">
    <name type="scientific">Fusibacter bizertensis</name>
    <dbReference type="NCBI Taxonomy" id="1488331"/>
    <lineage>
        <taxon>Bacteria</taxon>
        <taxon>Bacillati</taxon>
        <taxon>Bacillota</taxon>
        <taxon>Clostridia</taxon>
        <taxon>Eubacteriales</taxon>
        <taxon>Eubacteriales Family XII. Incertae Sedis</taxon>
        <taxon>Fusibacter</taxon>
    </lineage>
</organism>
<feature type="transmembrane region" description="Helical" evidence="6">
    <location>
        <begin position="344"/>
        <end position="367"/>
    </location>
</feature>
<dbReference type="InterPro" id="IPR004869">
    <property type="entry name" value="MMPL_dom"/>
</dbReference>
<feature type="transmembrane region" description="Helical" evidence="6">
    <location>
        <begin position="15"/>
        <end position="35"/>
    </location>
</feature>
<dbReference type="Gene3D" id="1.20.1640.10">
    <property type="entry name" value="Multidrug efflux transporter AcrB transmembrane domain"/>
    <property type="match status" value="2"/>
</dbReference>
<feature type="transmembrane region" description="Helical" evidence="6">
    <location>
        <begin position="298"/>
        <end position="323"/>
    </location>
</feature>
<evidence type="ECO:0000256" key="2">
    <source>
        <dbReference type="ARBA" id="ARBA00022475"/>
    </source>
</evidence>
<dbReference type="EMBL" id="JARYZI010000007">
    <property type="protein sequence ID" value="MDH8678857.1"/>
    <property type="molecule type" value="Genomic_DNA"/>
</dbReference>
<keyword evidence="9" id="KW-1185">Reference proteome</keyword>
<evidence type="ECO:0000256" key="4">
    <source>
        <dbReference type="ARBA" id="ARBA00022989"/>
    </source>
</evidence>
<feature type="transmembrane region" description="Helical" evidence="6">
    <location>
        <begin position="170"/>
        <end position="190"/>
    </location>
</feature>
<evidence type="ECO:0000313" key="9">
    <source>
        <dbReference type="Proteomes" id="UP001158045"/>
    </source>
</evidence>
<keyword evidence="2" id="KW-1003">Cell membrane</keyword>
<evidence type="ECO:0000259" key="7">
    <source>
        <dbReference type="PROSITE" id="PS50156"/>
    </source>
</evidence>
<dbReference type="PANTHER" id="PTHR33406:SF13">
    <property type="entry name" value="MEMBRANE PROTEIN YDFJ"/>
    <property type="match status" value="1"/>
</dbReference>
<feature type="transmembrane region" description="Helical" evidence="6">
    <location>
        <begin position="227"/>
        <end position="248"/>
    </location>
</feature>
<proteinExistence type="predicted"/>
<dbReference type="SUPFAM" id="SSF82866">
    <property type="entry name" value="Multidrug efflux transporter AcrB transmembrane domain"/>
    <property type="match status" value="2"/>
</dbReference>
<keyword evidence="5 6" id="KW-0472">Membrane</keyword>
<dbReference type="RefSeq" id="WP_281094745.1">
    <property type="nucleotide sequence ID" value="NZ_JARYZI010000007.1"/>
</dbReference>